<dbReference type="Proteomes" id="UP000594638">
    <property type="component" value="Unassembled WGS sequence"/>
</dbReference>
<dbReference type="Gene3D" id="3.40.395.10">
    <property type="entry name" value="Adenoviral Proteinase, Chain A"/>
    <property type="match status" value="1"/>
</dbReference>
<dbReference type="EMBL" id="CACTIH010002298">
    <property type="protein sequence ID" value="CAA2975697.1"/>
    <property type="molecule type" value="Genomic_DNA"/>
</dbReference>
<sequence length="242" mass="27358">MSSLNEEKTNKMDDIVQMQACIKSDLMDIRTNMQFLSEFVSIMISSAMDEILRWSGDMTNERGVGQKEATKVGDQEHHGTGGSDKDQEESPTAEPTSKLPVKRVFSQRGYCSLLSLPDRKGENYSSTMIMLSFLRITKTMLTRLTNQPSWVGSKGGKSFRDWRVLQGIELYVKVLPALMNALEISKKDPNYQEPEAKELKVIIDDTLPQQTNGHDYGIFVVLYALYLIRGDRCSIPKKFDAS</sequence>
<keyword evidence="3" id="KW-1185">Reference proteome</keyword>
<dbReference type="AlphaFoldDB" id="A0A8S0R9A8"/>
<feature type="region of interest" description="Disordered" evidence="1">
    <location>
        <begin position="67"/>
        <end position="99"/>
    </location>
</feature>
<dbReference type="Gramene" id="OE9A073266T1">
    <property type="protein sequence ID" value="OE9A073266C1"/>
    <property type="gene ID" value="OE9A073266"/>
</dbReference>
<evidence type="ECO:0000256" key="1">
    <source>
        <dbReference type="SAM" id="MobiDB-lite"/>
    </source>
</evidence>
<feature type="compositionally biased region" description="Basic and acidic residues" evidence="1">
    <location>
        <begin position="67"/>
        <end position="85"/>
    </location>
</feature>
<accession>A0A8S0R9A8</accession>
<evidence type="ECO:0000313" key="3">
    <source>
        <dbReference type="Proteomes" id="UP000594638"/>
    </source>
</evidence>
<gene>
    <name evidence="2" type="ORF">OLEA9_A073266</name>
</gene>
<protein>
    <submittedName>
        <fullName evidence="2">Uncharacterized protein</fullName>
    </submittedName>
</protein>
<evidence type="ECO:0000313" key="2">
    <source>
        <dbReference type="EMBL" id="CAA2975697.1"/>
    </source>
</evidence>
<name>A0A8S0R9A8_OLEEU</name>
<proteinExistence type="predicted"/>
<organism evidence="2 3">
    <name type="scientific">Olea europaea subsp. europaea</name>
    <dbReference type="NCBI Taxonomy" id="158383"/>
    <lineage>
        <taxon>Eukaryota</taxon>
        <taxon>Viridiplantae</taxon>
        <taxon>Streptophyta</taxon>
        <taxon>Embryophyta</taxon>
        <taxon>Tracheophyta</taxon>
        <taxon>Spermatophyta</taxon>
        <taxon>Magnoliopsida</taxon>
        <taxon>eudicotyledons</taxon>
        <taxon>Gunneridae</taxon>
        <taxon>Pentapetalae</taxon>
        <taxon>asterids</taxon>
        <taxon>lamiids</taxon>
        <taxon>Lamiales</taxon>
        <taxon>Oleaceae</taxon>
        <taxon>Oleeae</taxon>
        <taxon>Olea</taxon>
    </lineage>
</organism>
<comment type="caution">
    <text evidence="2">The sequence shown here is derived from an EMBL/GenBank/DDBJ whole genome shotgun (WGS) entry which is preliminary data.</text>
</comment>
<dbReference type="OrthoDB" id="1694156at2759"/>
<reference evidence="2 3" key="1">
    <citation type="submission" date="2019-12" db="EMBL/GenBank/DDBJ databases">
        <authorList>
            <person name="Alioto T."/>
            <person name="Alioto T."/>
            <person name="Gomez Garrido J."/>
        </authorList>
    </citation>
    <scope>NUCLEOTIDE SEQUENCE [LARGE SCALE GENOMIC DNA]</scope>
</reference>